<dbReference type="OrthoDB" id="145933at2"/>
<dbReference type="GO" id="GO:0004803">
    <property type="term" value="F:transposase activity"/>
    <property type="evidence" value="ECO:0007669"/>
    <property type="project" value="InterPro"/>
</dbReference>
<evidence type="ECO:0000256" key="3">
    <source>
        <dbReference type="ARBA" id="ARBA00022578"/>
    </source>
</evidence>
<comment type="similarity">
    <text evidence="2">Belongs to the transposase mutator family.</text>
</comment>
<evidence type="ECO:0000313" key="6">
    <source>
        <dbReference type="EMBL" id="AUH62741.1"/>
    </source>
</evidence>
<accession>A0A2H5ETW8</accession>
<dbReference type="Gene3D" id="3.40.50.300">
    <property type="entry name" value="P-loop containing nucleotide triphosphate hydrolases"/>
    <property type="match status" value="1"/>
</dbReference>
<dbReference type="AlphaFoldDB" id="A0A2H5ETW8"/>
<dbReference type="KEGG" id="pzh:CX676_00035"/>
<name>A0A2H5ETW8_9RHOB</name>
<evidence type="ECO:0000313" key="7">
    <source>
        <dbReference type="Proteomes" id="UP000234530"/>
    </source>
</evidence>
<keyword evidence="5" id="KW-0233">DNA recombination</keyword>
<dbReference type="Pfam" id="PF00872">
    <property type="entry name" value="Transposase_mut"/>
    <property type="match status" value="1"/>
</dbReference>
<dbReference type="SUPFAM" id="SSF52540">
    <property type="entry name" value="P-loop containing nucleoside triphosphate hydrolases"/>
    <property type="match status" value="1"/>
</dbReference>
<comment type="function">
    <text evidence="1">Required for the transposition of the insertion element.</text>
</comment>
<keyword evidence="7" id="KW-1185">Reference proteome</keyword>
<dbReference type="Proteomes" id="UP000234530">
    <property type="component" value="Chromosome"/>
</dbReference>
<evidence type="ECO:0000256" key="1">
    <source>
        <dbReference type="ARBA" id="ARBA00002190"/>
    </source>
</evidence>
<keyword evidence="3" id="KW-0815">Transposition</keyword>
<dbReference type="GO" id="GO:0003677">
    <property type="term" value="F:DNA binding"/>
    <property type="evidence" value="ECO:0007669"/>
    <property type="project" value="UniProtKB-KW"/>
</dbReference>
<protein>
    <recommendedName>
        <fullName evidence="8">DUF1611 domain-containing protein</fullName>
    </recommendedName>
</protein>
<dbReference type="RefSeq" id="WP_101750785.1">
    <property type="nucleotide sequence ID" value="NZ_CP025430.1"/>
</dbReference>
<reference evidence="6 7" key="1">
    <citation type="journal article" date="2013" name="Antonie Van Leeuwenhoek">
        <title>Paracoccus zhejiangensis sp. nov., isolated from activated sludge in wastewater-treatment system.</title>
        <authorList>
            <person name="Wu Z.G."/>
            <person name="Zhang D.F."/>
            <person name="Liu Y.L."/>
            <person name="Wang F."/>
            <person name="Jiang X."/>
            <person name="Li C."/>
            <person name="Li S.P."/>
            <person name="Hong Q."/>
            <person name="Li W.J."/>
        </authorList>
    </citation>
    <scope>NUCLEOTIDE SEQUENCE [LARGE SCALE GENOMIC DNA]</scope>
    <source>
        <strain evidence="6 7">J6</strain>
    </source>
</reference>
<dbReference type="InterPro" id="IPR001207">
    <property type="entry name" value="Transposase_mutator"/>
</dbReference>
<evidence type="ECO:0008006" key="8">
    <source>
        <dbReference type="Google" id="ProtNLM"/>
    </source>
</evidence>
<organism evidence="6 7">
    <name type="scientific">Paracoccus zhejiangensis</name>
    <dbReference type="NCBI Taxonomy" id="1077935"/>
    <lineage>
        <taxon>Bacteria</taxon>
        <taxon>Pseudomonadati</taxon>
        <taxon>Pseudomonadota</taxon>
        <taxon>Alphaproteobacteria</taxon>
        <taxon>Rhodobacterales</taxon>
        <taxon>Paracoccaceae</taxon>
        <taxon>Paracoccus</taxon>
    </lineage>
</organism>
<evidence type="ECO:0000256" key="5">
    <source>
        <dbReference type="ARBA" id="ARBA00023172"/>
    </source>
</evidence>
<keyword evidence="4" id="KW-0238">DNA-binding</keyword>
<dbReference type="InterPro" id="IPR027417">
    <property type="entry name" value="P-loop_NTPase"/>
</dbReference>
<evidence type="ECO:0000256" key="4">
    <source>
        <dbReference type="ARBA" id="ARBA00023125"/>
    </source>
</evidence>
<evidence type="ECO:0000256" key="2">
    <source>
        <dbReference type="ARBA" id="ARBA00010961"/>
    </source>
</evidence>
<gene>
    <name evidence="6" type="ORF">CX676_00035</name>
</gene>
<dbReference type="GO" id="GO:0006313">
    <property type="term" value="P:DNA transposition"/>
    <property type="evidence" value="ECO:0007669"/>
    <property type="project" value="InterPro"/>
</dbReference>
<dbReference type="EMBL" id="CP025430">
    <property type="protein sequence ID" value="AUH62741.1"/>
    <property type="molecule type" value="Genomic_DNA"/>
</dbReference>
<sequence>MAHLNLRKSRIDHAKRAFSTRRVPRKAYQTLLTGKLVPKPGDLVLARVDEIGKQTKLELTDGRRAHMFPGDEIIVCYGNRYAPDQYEAQIGQDLSPCDLVAAGGLAAVELSRHQRMKPPTQITPLGLLGDAKGRRLNLSSFGVDATDAVPQIPAILSLGTSMNAGKTLTATSLVRGFKRLGFKVGALKITGTGAGGDMWIVRDAGADVALDFTDAGFASTYLVGIPEIEAATYRLMNHAAAQGCDVCVIEIADGLQQLETSQLIRSPQILDVTIGTVFAAYDAMGAKYGVDLLRAAGHSVLAMSGRLGRSPLGVREAEAATGLRVFSPWELQEGALMTAIRERAAAACRTRSAAQPALEALAQAAVPANVALGNLVPMGPAAADARRIGLSGTSLARDILDRVAHHVMQAEADQLCGVAYGAHAAGRRDWRNGVRPQDWITDFGVIELKVPRLRKTRYEPAFPRQAAAPIAALKAVIDSRHGDFDTAVQRLCAGLAKGGRFGGDLDRLLDELRRMIDAARLQGLPLAGPMRVLDWPLPGPSENGGIDEDEIFDGGTGFLGGLESDHDRVGVGELFQNGFGVTAAE</sequence>
<proteinExistence type="inferred from homology"/>